<keyword evidence="3" id="KW-0378">Hydrolase</keyword>
<organism evidence="3">
    <name type="scientific">Aerophobetes bacterium</name>
    <dbReference type="NCBI Taxonomy" id="2030807"/>
    <lineage>
        <taxon>Bacteria</taxon>
        <taxon>Candidatus Aerophobota</taxon>
    </lineage>
</organism>
<reference evidence="3" key="1">
    <citation type="journal article" date="2020" name="mSystems">
        <title>Genome- and Community-Level Interaction Insights into Carbon Utilization and Element Cycling Functions of Hydrothermarchaeota in Hydrothermal Sediment.</title>
        <authorList>
            <person name="Zhou Z."/>
            <person name="Liu Y."/>
            <person name="Xu W."/>
            <person name="Pan J."/>
            <person name="Luo Z.H."/>
            <person name="Li M."/>
        </authorList>
    </citation>
    <scope>NUCLEOTIDE SEQUENCE [LARGE SCALE GENOMIC DNA]</scope>
    <source>
        <strain evidence="3">HyVt-219</strain>
    </source>
</reference>
<sequence length="115" mass="13098">MGVRKREVKRRAVKKATKVKRGNSRVKSKQKMVEFELVAPTANKVILTGDFNSWNVEGIAMKKNRKGIWKTKVSLEPGRYEYKFIVDGEWWNDPANSNMVPNIYGGVNSVKEVGV</sequence>
<dbReference type="InterPro" id="IPR013783">
    <property type="entry name" value="Ig-like_fold"/>
</dbReference>
<comment type="caution">
    <text evidence="3">The sequence shown here is derived from an EMBL/GenBank/DDBJ whole genome shotgun (WGS) entry which is preliminary data.</text>
</comment>
<proteinExistence type="predicted"/>
<evidence type="ECO:0000313" key="3">
    <source>
        <dbReference type="EMBL" id="HDN85547.1"/>
    </source>
</evidence>
<name>A0A7V0QSJ7_UNCAE</name>
<protein>
    <submittedName>
        <fullName evidence="3">Glycoside hydrolase</fullName>
    </submittedName>
</protein>
<evidence type="ECO:0000256" key="1">
    <source>
        <dbReference type="SAM" id="MobiDB-lite"/>
    </source>
</evidence>
<dbReference type="Proteomes" id="UP000885660">
    <property type="component" value="Unassembled WGS sequence"/>
</dbReference>
<dbReference type="InterPro" id="IPR032640">
    <property type="entry name" value="AMPK1_CBM"/>
</dbReference>
<dbReference type="Gene3D" id="2.60.40.10">
    <property type="entry name" value="Immunoglobulins"/>
    <property type="match status" value="1"/>
</dbReference>
<dbReference type="GO" id="GO:0016787">
    <property type="term" value="F:hydrolase activity"/>
    <property type="evidence" value="ECO:0007669"/>
    <property type="project" value="UniProtKB-KW"/>
</dbReference>
<dbReference type="PANTHER" id="PTHR47434">
    <property type="entry name" value="PROTEIN PTST HOMOLOG 3, CHLOROPLASTIC"/>
    <property type="match status" value="1"/>
</dbReference>
<evidence type="ECO:0000259" key="2">
    <source>
        <dbReference type="Pfam" id="PF16561"/>
    </source>
</evidence>
<dbReference type="EMBL" id="DRBC01000445">
    <property type="protein sequence ID" value="HDN85547.1"/>
    <property type="molecule type" value="Genomic_DNA"/>
</dbReference>
<dbReference type="CDD" id="cd02859">
    <property type="entry name" value="E_set_AMPKbeta_like_N"/>
    <property type="match status" value="1"/>
</dbReference>
<feature type="region of interest" description="Disordered" evidence="1">
    <location>
        <begin position="1"/>
        <end position="25"/>
    </location>
</feature>
<gene>
    <name evidence="3" type="ORF">ENG47_07335</name>
</gene>
<accession>A0A7V0QSJ7</accession>
<dbReference type="Pfam" id="PF16561">
    <property type="entry name" value="AMPK1_CBM"/>
    <property type="match status" value="1"/>
</dbReference>
<dbReference type="PANTHER" id="PTHR47434:SF1">
    <property type="entry name" value="PROTEIN PTST HOMOLOG 2, CHLOROPLASTIC"/>
    <property type="match status" value="1"/>
</dbReference>
<dbReference type="InterPro" id="IPR014756">
    <property type="entry name" value="Ig_E-set"/>
</dbReference>
<dbReference type="SUPFAM" id="SSF81296">
    <property type="entry name" value="E set domains"/>
    <property type="match status" value="1"/>
</dbReference>
<dbReference type="AlphaFoldDB" id="A0A7V0QSJ7"/>
<feature type="domain" description="AMP-activated protein kinase glycogen-binding" evidence="2">
    <location>
        <begin position="41"/>
        <end position="113"/>
    </location>
</feature>